<reference evidence="8" key="1">
    <citation type="submission" date="2016-11" db="UniProtKB">
        <authorList>
            <consortium name="WormBaseParasite"/>
        </authorList>
    </citation>
    <scope>IDENTIFICATION</scope>
</reference>
<dbReference type="GO" id="GO:0016020">
    <property type="term" value="C:membrane"/>
    <property type="evidence" value="ECO:0007669"/>
    <property type="project" value="UniProtKB-SubCell"/>
</dbReference>
<feature type="transmembrane region" description="Helical" evidence="6">
    <location>
        <begin position="85"/>
        <end position="106"/>
    </location>
</feature>
<evidence type="ECO:0000313" key="7">
    <source>
        <dbReference type="Proteomes" id="UP000095284"/>
    </source>
</evidence>
<keyword evidence="4 6" id="KW-1133">Transmembrane helix</keyword>
<dbReference type="WBParaSite" id="BXY_0060200.1">
    <property type="protein sequence ID" value="BXY_0060200.1"/>
    <property type="gene ID" value="BXY_0060200"/>
</dbReference>
<proteinExistence type="inferred from homology"/>
<dbReference type="AlphaFoldDB" id="A0A1I7RIS0"/>
<evidence type="ECO:0000256" key="1">
    <source>
        <dbReference type="ARBA" id="ARBA00004141"/>
    </source>
</evidence>
<dbReference type="GO" id="GO:0004521">
    <property type="term" value="F:RNA endonuclease activity"/>
    <property type="evidence" value="ECO:0007669"/>
    <property type="project" value="InterPro"/>
</dbReference>
<evidence type="ECO:0000256" key="4">
    <source>
        <dbReference type="ARBA" id="ARBA00022989"/>
    </source>
</evidence>
<accession>A0A1I7RIS0</accession>
<dbReference type="InterPro" id="IPR026770">
    <property type="entry name" value="RNase_K"/>
</dbReference>
<feature type="transmembrane region" description="Helical" evidence="6">
    <location>
        <begin position="126"/>
        <end position="146"/>
    </location>
</feature>
<dbReference type="Proteomes" id="UP000095284">
    <property type="component" value="Unplaced"/>
</dbReference>
<dbReference type="Pfam" id="PF23489">
    <property type="entry name" value="V-ATPase_su_f"/>
    <property type="match status" value="1"/>
</dbReference>
<dbReference type="PANTHER" id="PTHR31733">
    <property type="entry name" value="RIBONUCLEASE KAPPA"/>
    <property type="match status" value="1"/>
</dbReference>
<evidence type="ECO:0000256" key="6">
    <source>
        <dbReference type="SAM" id="Phobius"/>
    </source>
</evidence>
<dbReference type="eggNOG" id="ENOG502S6EV">
    <property type="taxonomic scope" value="Eukaryota"/>
</dbReference>
<sequence length="156" mass="17697">MFFHKNTFNSLKLVGAARAKGNFFSPNFLRSKIGFDISSERSFSAFLALFSCNRPVLITNRTRTMAKLCPICGPKLSAFCMIMSVWGVIFLGLLGLFFHLNAVTLFPDLTVEQLNLRDVEDKYSEKAVQCWIAAGMYLVTLIVVFWQNRFNSVSIF</sequence>
<comment type="similarity">
    <text evidence="2">Belongs to the RNase K family.</text>
</comment>
<keyword evidence="5 6" id="KW-0472">Membrane</keyword>
<evidence type="ECO:0000256" key="2">
    <source>
        <dbReference type="ARBA" id="ARBA00008458"/>
    </source>
</evidence>
<protein>
    <submittedName>
        <fullName evidence="8">Ribonuclease kappa</fullName>
    </submittedName>
</protein>
<name>A0A1I7RIS0_BURXY</name>
<evidence type="ECO:0000256" key="3">
    <source>
        <dbReference type="ARBA" id="ARBA00022692"/>
    </source>
</evidence>
<comment type="subcellular location">
    <subcellularLocation>
        <location evidence="1">Membrane</location>
        <topology evidence="1">Multi-pass membrane protein</topology>
    </subcellularLocation>
</comment>
<organism evidence="7 8">
    <name type="scientific">Bursaphelenchus xylophilus</name>
    <name type="common">Pinewood nematode worm</name>
    <name type="synonym">Aphelenchoides xylophilus</name>
    <dbReference type="NCBI Taxonomy" id="6326"/>
    <lineage>
        <taxon>Eukaryota</taxon>
        <taxon>Metazoa</taxon>
        <taxon>Ecdysozoa</taxon>
        <taxon>Nematoda</taxon>
        <taxon>Chromadorea</taxon>
        <taxon>Rhabditida</taxon>
        <taxon>Tylenchina</taxon>
        <taxon>Tylenchomorpha</taxon>
        <taxon>Aphelenchoidea</taxon>
        <taxon>Aphelenchoididae</taxon>
        <taxon>Bursaphelenchus</taxon>
    </lineage>
</organism>
<keyword evidence="3 6" id="KW-0812">Transmembrane</keyword>
<evidence type="ECO:0000313" key="8">
    <source>
        <dbReference type="WBParaSite" id="BXY_0060200.1"/>
    </source>
</evidence>
<evidence type="ECO:0000256" key="5">
    <source>
        <dbReference type="ARBA" id="ARBA00023136"/>
    </source>
</evidence>
<dbReference type="InterPro" id="IPR056552">
    <property type="entry name" value="Ribonucl_Kappa"/>
</dbReference>